<accession>A0A815T0A8</accession>
<name>A0A815T0A8_9BILA</name>
<evidence type="ECO:0000313" key="2">
    <source>
        <dbReference type="EMBL" id="CAF4362629.1"/>
    </source>
</evidence>
<feature type="non-terminal residue" evidence="1">
    <location>
        <position position="1"/>
    </location>
</feature>
<evidence type="ECO:0008006" key="4">
    <source>
        <dbReference type="Google" id="ProtNLM"/>
    </source>
</evidence>
<dbReference type="EMBL" id="CAJOBC010087945">
    <property type="protein sequence ID" value="CAF4362629.1"/>
    <property type="molecule type" value="Genomic_DNA"/>
</dbReference>
<protein>
    <recommendedName>
        <fullName evidence="4">CxC5 like cysteine cluster associated with KDZ domain-containing protein</fullName>
    </recommendedName>
</protein>
<evidence type="ECO:0000313" key="3">
    <source>
        <dbReference type="Proteomes" id="UP000663829"/>
    </source>
</evidence>
<dbReference type="OrthoDB" id="10023989at2759"/>
<comment type="caution">
    <text evidence="1">The sequence shown here is derived from an EMBL/GenBank/DDBJ whole genome shotgun (WGS) entry which is preliminary data.</text>
</comment>
<gene>
    <name evidence="1" type="ORF">GPM918_LOCUS36676</name>
    <name evidence="2" type="ORF">SRO942_LOCUS37422</name>
</gene>
<dbReference type="EMBL" id="CAJNOQ010022427">
    <property type="protein sequence ID" value="CAF1500949.1"/>
    <property type="molecule type" value="Genomic_DNA"/>
</dbReference>
<sequence>MILSSDARTQLIKELVNGRCNSNHSSEDILMVTNVIAMNKDFVNRVLLVSDFAEKNIMVDVNHVTVDVLNDMILLPFTNICVDCNELPSLYRCKSVHIIDCFKIIRAVAMTGECKSCSLLYGHSSSSSLRSRWRKISSSSMNSPVRVFYLSDSFGLTYSVLFDYTCQLLNYQCPFKAFSRTLIDRYNYEKQNNGIIFQPIRLAKLFHCHWMLYQIVLFEFMLGKTQSVNLPASLNRCELNDHFENYSGWWYHLFTIFWSRHKSIPKIKCGALNCSQCVIVDGHQKARRIVCSFKNVLDTTIEEMTAVEIGCPYGPCRKKQSSNSVDPSFCRYHQPSFYLSSSNLQKACEMATEFSSKSKMVRLTNAIQNLIQFRILPKGIGRDRHIVTARKETYMKAPPATMRSNANMLVYLQSIGIDLDEYVHFYLSSPLPTDMKLTEFAVNMILSNDDYIEI</sequence>
<evidence type="ECO:0000313" key="1">
    <source>
        <dbReference type="EMBL" id="CAF1500949.1"/>
    </source>
</evidence>
<reference evidence="1" key="1">
    <citation type="submission" date="2021-02" db="EMBL/GenBank/DDBJ databases">
        <authorList>
            <person name="Nowell W R."/>
        </authorList>
    </citation>
    <scope>NUCLEOTIDE SEQUENCE</scope>
</reference>
<dbReference type="Proteomes" id="UP000681722">
    <property type="component" value="Unassembled WGS sequence"/>
</dbReference>
<keyword evidence="3" id="KW-1185">Reference proteome</keyword>
<dbReference type="AlphaFoldDB" id="A0A815T0A8"/>
<proteinExistence type="predicted"/>
<dbReference type="Proteomes" id="UP000663829">
    <property type="component" value="Unassembled WGS sequence"/>
</dbReference>
<organism evidence="1 3">
    <name type="scientific">Didymodactylos carnosus</name>
    <dbReference type="NCBI Taxonomy" id="1234261"/>
    <lineage>
        <taxon>Eukaryota</taxon>
        <taxon>Metazoa</taxon>
        <taxon>Spiralia</taxon>
        <taxon>Gnathifera</taxon>
        <taxon>Rotifera</taxon>
        <taxon>Eurotatoria</taxon>
        <taxon>Bdelloidea</taxon>
        <taxon>Philodinida</taxon>
        <taxon>Philodinidae</taxon>
        <taxon>Didymodactylos</taxon>
    </lineage>
</organism>